<reference evidence="4" key="1">
    <citation type="submission" date="2025-08" db="UniProtKB">
        <authorList>
            <consortium name="RefSeq"/>
        </authorList>
    </citation>
    <scope>IDENTIFICATION</scope>
    <source>
        <tissue evidence="4">Gonads</tissue>
    </source>
</reference>
<dbReference type="GeneID" id="106175575"/>
<dbReference type="InterPro" id="IPR044095">
    <property type="entry name" value="ADCK2_dom"/>
</dbReference>
<dbReference type="InterPro" id="IPR004147">
    <property type="entry name" value="ABC1_dom"/>
</dbReference>
<dbReference type="KEGG" id="lak:106175575"/>
<name>A0A1S3JRR1_LINAN</name>
<evidence type="ECO:0000313" key="4">
    <source>
        <dbReference type="RefSeq" id="XP_013413093.1"/>
    </source>
</evidence>
<sequence>MIISKLSLTWKQIGTRTSLHASPFGECGKCLRNQLQSLFSSKCFFSQDVSTWARGWRRVNQSLPTPITKGKWSLAAFVAVAHPTTTEKILKESGLYKKAVRFGVPQDVRSSDIKEKRTQRRKINFILRFLYRLWHLLRVFFRTLRLYFTFTPFVLTFPFTYLSTGFTNIWWSLLLIAIENSGPTFIKLGQWASTRRDLFSHEFCNRFSKLQRKNKVHSWSYTKRILTRALGKRWREILVKFDKKPIGSGCVAQVYKAYLNPDMISDEEQEKILQELHDDDDDPFEAFEVFGFSMTEDEDKSIESSHGDNSTEAEDTLIPVAVKVLHPGVHRLVRRDLLIITGTAGLVQLLVPGLKWMDLKGCAEEFAQLMENQLDLCHEARNLDTFADNFADVPSVRFPRPLWPYVKHNVLVETFEEGKPISKFITLTSEDEDEQQRLYTLKQALGDICVDSLLKMIFVDNFVHGDLHPGNILVQNDDRFKPEETKMIMDDLGDTLIVDTKPSENHLRMVLLDTGIVATLSEKDRANFRAVFTAVVQGKGEVVAELLLEHAPYSQCQDLEGFKYKMAHLVNTARDNTLKLAKVQVAELLTSVFSMVSQHKVKLDSNFTAVVLAVMVLEGLGRSLDPELDIMKKATPVLLNQTGGRLFGSSRKS</sequence>
<dbReference type="AlphaFoldDB" id="A0A1S3JRR1"/>
<keyword evidence="3" id="KW-1185">Reference proteome</keyword>
<dbReference type="CDD" id="cd13971">
    <property type="entry name" value="ADCK2-like"/>
    <property type="match status" value="1"/>
</dbReference>
<organism evidence="3 4">
    <name type="scientific">Lingula anatina</name>
    <name type="common">Brachiopod</name>
    <name type="synonym">Lingula unguis</name>
    <dbReference type="NCBI Taxonomy" id="7574"/>
    <lineage>
        <taxon>Eukaryota</taxon>
        <taxon>Metazoa</taxon>
        <taxon>Spiralia</taxon>
        <taxon>Lophotrochozoa</taxon>
        <taxon>Brachiopoda</taxon>
        <taxon>Linguliformea</taxon>
        <taxon>Lingulata</taxon>
        <taxon>Lingulida</taxon>
        <taxon>Linguloidea</taxon>
        <taxon>Lingulidae</taxon>
        <taxon>Lingula</taxon>
    </lineage>
</organism>
<comment type="similarity">
    <text evidence="1">Belongs to the protein kinase superfamily. ADCK protein kinase family.</text>
</comment>
<dbReference type="OMA" id="CWIKFGQ"/>
<dbReference type="InterPro" id="IPR011009">
    <property type="entry name" value="Kinase-like_dom_sf"/>
</dbReference>
<dbReference type="InParanoid" id="A0A1S3JRR1"/>
<dbReference type="Pfam" id="PF03109">
    <property type="entry name" value="ABC1"/>
    <property type="match status" value="2"/>
</dbReference>
<dbReference type="InterPro" id="IPR052402">
    <property type="entry name" value="ADCK_kinase"/>
</dbReference>
<accession>A0A1S3JRR1</accession>
<evidence type="ECO:0000313" key="3">
    <source>
        <dbReference type="Proteomes" id="UP000085678"/>
    </source>
</evidence>
<gene>
    <name evidence="4" type="primary">LOC106175575</name>
</gene>
<dbReference type="STRING" id="7574.A0A1S3JRR1"/>
<dbReference type="OrthoDB" id="427480at2759"/>
<proteinExistence type="inferred from homology"/>
<dbReference type="PANTHER" id="PTHR45890:SF1">
    <property type="entry name" value="AARF DOMAIN CONTAINING KINASE 2"/>
    <property type="match status" value="1"/>
</dbReference>
<feature type="domain" description="ABC1 atypical kinase-like" evidence="2">
    <location>
        <begin position="210"/>
        <end position="260"/>
    </location>
</feature>
<dbReference type="PANTHER" id="PTHR45890">
    <property type="entry name" value="AARF DOMAIN CONTAINING KINASE 2 (PREDICTED)"/>
    <property type="match status" value="1"/>
</dbReference>
<dbReference type="RefSeq" id="XP_013413093.1">
    <property type="nucleotide sequence ID" value="XM_013557639.1"/>
</dbReference>
<feature type="domain" description="ABC1 atypical kinase-like" evidence="2">
    <location>
        <begin position="320"/>
        <end position="545"/>
    </location>
</feature>
<dbReference type="GO" id="GO:0005739">
    <property type="term" value="C:mitochondrion"/>
    <property type="evidence" value="ECO:0007669"/>
    <property type="project" value="TreeGrafter"/>
</dbReference>
<evidence type="ECO:0000256" key="1">
    <source>
        <dbReference type="ARBA" id="ARBA00009670"/>
    </source>
</evidence>
<dbReference type="SUPFAM" id="SSF56112">
    <property type="entry name" value="Protein kinase-like (PK-like)"/>
    <property type="match status" value="1"/>
</dbReference>
<dbReference type="Proteomes" id="UP000085678">
    <property type="component" value="Unplaced"/>
</dbReference>
<evidence type="ECO:0000259" key="2">
    <source>
        <dbReference type="Pfam" id="PF03109"/>
    </source>
</evidence>
<protein>
    <submittedName>
        <fullName evidence="4">Uncharacterized aarF domain-containing protein kinase 2-like</fullName>
    </submittedName>
</protein>